<dbReference type="Pfam" id="PF07690">
    <property type="entry name" value="MFS_1"/>
    <property type="match status" value="1"/>
</dbReference>
<sequence>MSNQQKIYLLAFMSFLVGTSQYIIVGVLDQIATSLNISLSKAGQLVSVYALASAIGAPLIIMVTARMSQKAQLILSLIIFIIGIFAMLLFQSYLLIVISRMIIGAGAGVFIVIAYGISAQLAEKGKQGVAMANIAMGFSLALVLGIPLGRMITAVANWQTIFWMIGILSLLCLVVVHKSIPKTLSQTPIALRVQLAYLKQPKILSALGVTFLFFISYAVINTYIMPLLFSIRTISEHEISTILLALGITSFIGTKLAGFLADHVGIAPTLIGSMLLSCVMLVLLLLVSHSLILTSLLLLIWISAAWTFGPAQSIHLAFIAPETSGILLSLNISFVQFGFATGAALGGISIAHLPIHSLYGIAIFFCVNGTLSVTLFAKMALKILYTYERVIIFSQGVFDGHIPSTLQRRTHSNYFGKMC</sequence>
<evidence type="ECO:0000256" key="3">
    <source>
        <dbReference type="ARBA" id="ARBA00022692"/>
    </source>
</evidence>
<dbReference type="InterPro" id="IPR011701">
    <property type="entry name" value="MFS"/>
</dbReference>
<dbReference type="CDD" id="cd17324">
    <property type="entry name" value="MFS_NepI_like"/>
    <property type="match status" value="1"/>
</dbReference>
<keyword evidence="9" id="KW-1185">Reference proteome</keyword>
<feature type="domain" description="Major facilitator superfamily (MFS) profile" evidence="7">
    <location>
        <begin position="6"/>
        <end position="386"/>
    </location>
</feature>
<feature type="transmembrane region" description="Helical" evidence="6">
    <location>
        <begin position="72"/>
        <end position="90"/>
    </location>
</feature>
<protein>
    <submittedName>
        <fullName evidence="8">Purine efflux pump PbuE</fullName>
    </submittedName>
</protein>
<evidence type="ECO:0000259" key="7">
    <source>
        <dbReference type="PROSITE" id="PS50850"/>
    </source>
</evidence>
<feature type="transmembrane region" description="Helical" evidence="6">
    <location>
        <begin position="240"/>
        <end position="261"/>
    </location>
</feature>
<feature type="transmembrane region" description="Helical" evidence="6">
    <location>
        <begin position="129"/>
        <end position="149"/>
    </location>
</feature>
<dbReference type="Gene3D" id="1.20.1250.20">
    <property type="entry name" value="MFS general substrate transporter like domains"/>
    <property type="match status" value="2"/>
</dbReference>
<evidence type="ECO:0000313" key="9">
    <source>
        <dbReference type="Proteomes" id="UP000196005"/>
    </source>
</evidence>
<dbReference type="RefSeq" id="WP_087439285.1">
    <property type="nucleotide sequence ID" value="NZ_CP021416.1"/>
</dbReference>
<organism evidence="8 9">
    <name type="scientific">Sulfurospirillum diekertiae</name>
    <dbReference type="NCBI Taxonomy" id="1854492"/>
    <lineage>
        <taxon>Bacteria</taxon>
        <taxon>Pseudomonadati</taxon>
        <taxon>Campylobacterota</taxon>
        <taxon>Epsilonproteobacteria</taxon>
        <taxon>Campylobacterales</taxon>
        <taxon>Sulfurospirillaceae</taxon>
        <taxon>Sulfurospirillum</taxon>
    </lineage>
</organism>
<feature type="transmembrane region" description="Helical" evidence="6">
    <location>
        <begin position="161"/>
        <end position="180"/>
    </location>
</feature>
<feature type="transmembrane region" description="Helical" evidence="6">
    <location>
        <begin position="357"/>
        <end position="377"/>
    </location>
</feature>
<dbReference type="InterPro" id="IPR036259">
    <property type="entry name" value="MFS_trans_sf"/>
</dbReference>
<feature type="transmembrane region" description="Helical" evidence="6">
    <location>
        <begin position="273"/>
        <end position="292"/>
    </location>
</feature>
<evidence type="ECO:0000256" key="6">
    <source>
        <dbReference type="SAM" id="Phobius"/>
    </source>
</evidence>
<dbReference type="GO" id="GO:0005886">
    <property type="term" value="C:plasma membrane"/>
    <property type="evidence" value="ECO:0007669"/>
    <property type="project" value="UniProtKB-SubCell"/>
</dbReference>
<feature type="transmembrane region" description="Helical" evidence="6">
    <location>
        <begin position="326"/>
        <end position="351"/>
    </location>
</feature>
<gene>
    <name evidence="8" type="ORF">Sdiek1_2400</name>
</gene>
<evidence type="ECO:0000313" key="8">
    <source>
        <dbReference type="EMBL" id="ARU49550.1"/>
    </source>
</evidence>
<dbReference type="AlphaFoldDB" id="A0A1Y0HNM2"/>
<accession>A0A1Y0HNM2</accession>
<feature type="transmembrane region" description="Helical" evidence="6">
    <location>
        <begin position="48"/>
        <end position="65"/>
    </location>
</feature>
<feature type="transmembrane region" description="Helical" evidence="6">
    <location>
        <begin position="298"/>
        <end position="319"/>
    </location>
</feature>
<dbReference type="GO" id="GO:0022857">
    <property type="term" value="F:transmembrane transporter activity"/>
    <property type="evidence" value="ECO:0007669"/>
    <property type="project" value="InterPro"/>
</dbReference>
<feature type="transmembrane region" description="Helical" evidence="6">
    <location>
        <begin position="96"/>
        <end position="117"/>
    </location>
</feature>
<dbReference type="PANTHER" id="PTHR43124:SF10">
    <property type="entry name" value="PURINE EFFLUX PUMP PBUE"/>
    <property type="match status" value="1"/>
</dbReference>
<keyword evidence="4 6" id="KW-1133">Transmembrane helix</keyword>
<evidence type="ECO:0000256" key="5">
    <source>
        <dbReference type="ARBA" id="ARBA00023136"/>
    </source>
</evidence>
<name>A0A1Y0HNM2_9BACT</name>
<evidence type="ECO:0000256" key="2">
    <source>
        <dbReference type="ARBA" id="ARBA00022475"/>
    </source>
</evidence>
<dbReference type="PANTHER" id="PTHR43124">
    <property type="entry name" value="PURINE EFFLUX PUMP PBUE"/>
    <property type="match status" value="1"/>
</dbReference>
<dbReference type="KEGG" id="suls:Sdiek1_2400"/>
<dbReference type="Proteomes" id="UP000196005">
    <property type="component" value="Chromosome"/>
</dbReference>
<dbReference type="PROSITE" id="PS50850">
    <property type="entry name" value="MFS"/>
    <property type="match status" value="1"/>
</dbReference>
<feature type="transmembrane region" description="Helical" evidence="6">
    <location>
        <begin position="7"/>
        <end position="28"/>
    </location>
</feature>
<dbReference type="SUPFAM" id="SSF103473">
    <property type="entry name" value="MFS general substrate transporter"/>
    <property type="match status" value="1"/>
</dbReference>
<dbReference type="EMBL" id="CP021416">
    <property type="protein sequence ID" value="ARU49550.1"/>
    <property type="molecule type" value="Genomic_DNA"/>
</dbReference>
<comment type="subcellular location">
    <subcellularLocation>
        <location evidence="1">Cell membrane</location>
        <topology evidence="1">Multi-pass membrane protein</topology>
    </subcellularLocation>
</comment>
<keyword evidence="2" id="KW-1003">Cell membrane</keyword>
<proteinExistence type="predicted"/>
<reference evidence="9" key="1">
    <citation type="submission" date="2017-05" db="EMBL/GenBank/DDBJ databases">
        <title>Dechlorination kinetics govern the competition between two new strains of the genus Sulfurospirillum.</title>
        <authorList>
            <person name="Buttet G.F."/>
            <person name="Murray A.M."/>
            <person name="Goris T."/>
            <person name="Burion M."/>
            <person name="Lin B."/>
            <person name="Rolle M."/>
            <person name="Maillard J."/>
        </authorList>
    </citation>
    <scope>NUCLEOTIDE SEQUENCE [LARGE SCALE GENOMIC DNA]</scope>
    <source>
        <strain evidence="9">SL2-1</strain>
    </source>
</reference>
<keyword evidence="5 6" id="KW-0472">Membrane</keyword>
<dbReference type="InterPro" id="IPR020846">
    <property type="entry name" value="MFS_dom"/>
</dbReference>
<evidence type="ECO:0000256" key="1">
    <source>
        <dbReference type="ARBA" id="ARBA00004651"/>
    </source>
</evidence>
<evidence type="ECO:0000256" key="4">
    <source>
        <dbReference type="ARBA" id="ARBA00022989"/>
    </source>
</evidence>
<feature type="transmembrane region" description="Helical" evidence="6">
    <location>
        <begin position="201"/>
        <end position="220"/>
    </location>
</feature>
<dbReference type="InterPro" id="IPR050189">
    <property type="entry name" value="MFS_Efflux_Transporters"/>
</dbReference>
<keyword evidence="3 6" id="KW-0812">Transmembrane</keyword>